<organism evidence="1 2">
    <name type="scientific">Candidatus Falkowbacteria bacterium CG11_big_fil_rev_8_21_14_0_20_39_10</name>
    <dbReference type="NCBI Taxonomy" id="1974570"/>
    <lineage>
        <taxon>Bacteria</taxon>
        <taxon>Candidatus Falkowiibacteriota</taxon>
    </lineage>
</organism>
<dbReference type="CDD" id="cd16377">
    <property type="entry name" value="23S_rRNA_IVP_like"/>
    <property type="match status" value="1"/>
</dbReference>
<dbReference type="AlphaFoldDB" id="A0A2M6K9Y2"/>
<proteinExistence type="predicted"/>
<gene>
    <name evidence="1" type="ORF">COV49_01040</name>
</gene>
<dbReference type="Proteomes" id="UP000230869">
    <property type="component" value="Unassembled WGS sequence"/>
</dbReference>
<dbReference type="PANTHER" id="PTHR38471">
    <property type="entry name" value="FOUR HELIX BUNDLE PROTEIN"/>
    <property type="match status" value="1"/>
</dbReference>
<dbReference type="SUPFAM" id="SSF158446">
    <property type="entry name" value="IVS-encoded protein-like"/>
    <property type="match status" value="1"/>
</dbReference>
<dbReference type="PANTHER" id="PTHR38471:SF2">
    <property type="entry name" value="FOUR HELIX BUNDLE PROTEIN"/>
    <property type="match status" value="1"/>
</dbReference>
<protein>
    <submittedName>
        <fullName evidence="1">Four helix bundle protein</fullName>
    </submittedName>
</protein>
<accession>A0A2M6K9Y2</accession>
<dbReference type="InterPro" id="IPR036583">
    <property type="entry name" value="23S_rRNA_IVS_sf"/>
</dbReference>
<dbReference type="Pfam" id="PF05635">
    <property type="entry name" value="23S_rRNA_IVP"/>
    <property type="match status" value="1"/>
</dbReference>
<comment type="caution">
    <text evidence="1">The sequence shown here is derived from an EMBL/GenBank/DDBJ whole genome shotgun (WGS) entry which is preliminary data.</text>
</comment>
<evidence type="ECO:0000313" key="1">
    <source>
        <dbReference type="EMBL" id="PIR13763.1"/>
    </source>
</evidence>
<evidence type="ECO:0000313" key="2">
    <source>
        <dbReference type="Proteomes" id="UP000230869"/>
    </source>
</evidence>
<dbReference type="Gene3D" id="1.20.1440.60">
    <property type="entry name" value="23S rRNA-intervening sequence"/>
    <property type="match status" value="1"/>
</dbReference>
<dbReference type="EMBL" id="PCWW01000020">
    <property type="protein sequence ID" value="PIR13763.1"/>
    <property type="molecule type" value="Genomic_DNA"/>
</dbReference>
<dbReference type="InterPro" id="IPR012657">
    <property type="entry name" value="23S_rRNA-intervening_sequence"/>
</dbReference>
<name>A0A2M6K9Y2_9BACT</name>
<dbReference type="NCBIfam" id="TIGR02436">
    <property type="entry name" value="four helix bundle protein"/>
    <property type="match status" value="1"/>
</dbReference>
<reference evidence="1 2" key="1">
    <citation type="submission" date="2017-09" db="EMBL/GenBank/DDBJ databases">
        <title>Depth-based differentiation of microbial function through sediment-hosted aquifers and enrichment of novel symbionts in the deep terrestrial subsurface.</title>
        <authorList>
            <person name="Probst A.J."/>
            <person name="Ladd B."/>
            <person name="Jarett J.K."/>
            <person name="Geller-Mcgrath D.E."/>
            <person name="Sieber C.M."/>
            <person name="Emerson J.B."/>
            <person name="Anantharaman K."/>
            <person name="Thomas B.C."/>
            <person name="Malmstrom R."/>
            <person name="Stieglmeier M."/>
            <person name="Klingl A."/>
            <person name="Woyke T."/>
            <person name="Ryan C.M."/>
            <person name="Banfield J.F."/>
        </authorList>
    </citation>
    <scope>NUCLEOTIDE SEQUENCE [LARGE SCALE GENOMIC DNA]</scope>
    <source>
        <strain evidence="1">CG11_big_fil_rev_8_21_14_0_20_39_10</strain>
    </source>
</reference>
<sequence>MYNKNFKKHSFEDVKAWQLAREFRKEIYKITKTYPKEELYCLISQSKRCSISIHSNIAEGYGRYSFQENIQFCRIARGSLNEVLDQLYVALDEGYINQEKFNRLYSQGRELEIAINGYIGFLKNQQNNKK</sequence>